<protein>
    <recommendedName>
        <fullName evidence="4">Protein tyrosine phosphatase</fullName>
    </recommendedName>
</protein>
<evidence type="ECO:0000259" key="2">
    <source>
        <dbReference type="PROSITE" id="PS50056"/>
    </source>
</evidence>
<dbReference type="Pfam" id="PF00102">
    <property type="entry name" value="Y_phosphatase"/>
    <property type="match status" value="1"/>
</dbReference>
<dbReference type="Gene3D" id="3.90.190.10">
    <property type="entry name" value="Protein tyrosine phosphatase superfamily"/>
    <property type="match status" value="1"/>
</dbReference>
<dbReference type="PROSITE" id="PS50056">
    <property type="entry name" value="TYR_PHOSPHATASE_2"/>
    <property type="match status" value="1"/>
</dbReference>
<dbReference type="GO" id="GO:0004725">
    <property type="term" value="F:protein tyrosine phosphatase activity"/>
    <property type="evidence" value="ECO:0007669"/>
    <property type="project" value="InterPro"/>
</dbReference>
<dbReference type="SUPFAM" id="SSF52799">
    <property type="entry name" value="(Phosphotyrosine protein) phosphatases II"/>
    <property type="match status" value="1"/>
</dbReference>
<feature type="domain" description="Tyrosine-protein phosphatase" evidence="1">
    <location>
        <begin position="88"/>
        <end position="297"/>
    </location>
</feature>
<dbReference type="EMBL" id="OC316586">
    <property type="protein sequence ID" value="CAD7392761.1"/>
    <property type="molecule type" value="Genomic_DNA"/>
</dbReference>
<name>A0A7R9C9T2_TIMCR</name>
<dbReference type="InterPro" id="IPR000387">
    <property type="entry name" value="Tyr_Pase_dom"/>
</dbReference>
<dbReference type="InterPro" id="IPR000242">
    <property type="entry name" value="PTP_cat"/>
</dbReference>
<gene>
    <name evidence="3" type="ORF">TCEB3V08_LOCUS769</name>
</gene>
<organism evidence="3">
    <name type="scientific">Timema cristinae</name>
    <name type="common">Walking stick</name>
    <dbReference type="NCBI Taxonomy" id="61476"/>
    <lineage>
        <taxon>Eukaryota</taxon>
        <taxon>Metazoa</taxon>
        <taxon>Ecdysozoa</taxon>
        <taxon>Arthropoda</taxon>
        <taxon>Hexapoda</taxon>
        <taxon>Insecta</taxon>
        <taxon>Pterygota</taxon>
        <taxon>Neoptera</taxon>
        <taxon>Polyneoptera</taxon>
        <taxon>Phasmatodea</taxon>
        <taxon>Timematodea</taxon>
        <taxon>Timematoidea</taxon>
        <taxon>Timematidae</taxon>
        <taxon>Timema</taxon>
    </lineage>
</organism>
<dbReference type="InterPro" id="IPR029021">
    <property type="entry name" value="Prot-tyrosine_phosphatase-like"/>
</dbReference>
<feature type="domain" description="Tyrosine specific protein phosphatases" evidence="2">
    <location>
        <begin position="231"/>
        <end position="292"/>
    </location>
</feature>
<dbReference type="PANTHER" id="PTHR45706:SF1">
    <property type="entry name" value="PEZ, ISOFORM A"/>
    <property type="match status" value="1"/>
</dbReference>
<dbReference type="PANTHER" id="PTHR45706">
    <property type="entry name" value="TYROSINE-PROTEIN PHOSPHATASE"/>
    <property type="match status" value="1"/>
</dbReference>
<evidence type="ECO:0000313" key="3">
    <source>
        <dbReference type="EMBL" id="CAD7392761.1"/>
    </source>
</evidence>
<evidence type="ECO:0000259" key="1">
    <source>
        <dbReference type="PROSITE" id="PS50055"/>
    </source>
</evidence>
<sequence>MLTMAVPTEPEARIRFSSIPRIIFTAFTRGKSLASKAVIAPGRFPKLLFTYARSALTLEQEMATFASVIATVCSSSNVWVTYKQNGWYKDVLPYEENRVRLTPNKENRLGYFNASHITATVGNQQRFYIAAQSPLPNTIISFWQMVWEADVYLLVMLNGNKEEGTTPYCPQLGDRGLEYQVWHQFSQETGHCITTKLRLYHAPSRRARGVWHLQYPEWGDQGCPSSVGHFLGFLEELSSVRQHTVSEIPAGHNRNPPVLVHCSAGVGRTGVTILSDLLLYTLDHNQTVAQYRFVYSLLIYYLKHSRLI</sequence>
<dbReference type="InterPro" id="IPR016130">
    <property type="entry name" value="Tyr_Pase_AS"/>
</dbReference>
<dbReference type="AlphaFoldDB" id="A0A7R9C9T2"/>
<dbReference type="PROSITE" id="PS50055">
    <property type="entry name" value="TYR_PHOSPHATASE_PTP"/>
    <property type="match status" value="1"/>
</dbReference>
<dbReference type="InterPro" id="IPR003595">
    <property type="entry name" value="Tyr_Pase_cat"/>
</dbReference>
<accession>A0A7R9C9T2</accession>
<proteinExistence type="predicted"/>
<dbReference type="SMART" id="SM00404">
    <property type="entry name" value="PTPc_motif"/>
    <property type="match status" value="1"/>
</dbReference>
<dbReference type="PRINTS" id="PR00700">
    <property type="entry name" value="PRTYPHPHTASE"/>
</dbReference>
<evidence type="ECO:0008006" key="4">
    <source>
        <dbReference type="Google" id="ProtNLM"/>
    </source>
</evidence>
<reference evidence="3" key="1">
    <citation type="submission" date="2020-11" db="EMBL/GenBank/DDBJ databases">
        <authorList>
            <person name="Tran Van P."/>
        </authorList>
    </citation>
    <scope>NUCLEOTIDE SEQUENCE</scope>
</reference>
<dbReference type="SMART" id="SM00194">
    <property type="entry name" value="PTPc"/>
    <property type="match status" value="1"/>
</dbReference>
<dbReference type="GO" id="GO:0048666">
    <property type="term" value="P:neuron development"/>
    <property type="evidence" value="ECO:0007669"/>
    <property type="project" value="UniProtKB-ARBA"/>
</dbReference>
<dbReference type="PROSITE" id="PS00383">
    <property type="entry name" value="TYR_PHOSPHATASE_1"/>
    <property type="match status" value="1"/>
</dbReference>